<gene>
    <name evidence="1" type="ORF">Aco03nite_022170</name>
</gene>
<evidence type="ECO:0000313" key="1">
    <source>
        <dbReference type="EMBL" id="GID53813.1"/>
    </source>
</evidence>
<keyword evidence="2" id="KW-1185">Reference proteome</keyword>
<evidence type="ECO:0000313" key="2">
    <source>
        <dbReference type="Proteomes" id="UP000612282"/>
    </source>
</evidence>
<evidence type="ECO:0008006" key="3">
    <source>
        <dbReference type="Google" id="ProtNLM"/>
    </source>
</evidence>
<reference evidence="1 2" key="1">
    <citation type="submission" date="2021-01" db="EMBL/GenBank/DDBJ databases">
        <title>Whole genome shotgun sequence of Actinoplanes couchii NBRC 106145.</title>
        <authorList>
            <person name="Komaki H."/>
            <person name="Tamura T."/>
        </authorList>
    </citation>
    <scope>NUCLEOTIDE SEQUENCE [LARGE SCALE GENOMIC DNA]</scope>
    <source>
        <strain evidence="1 2">NBRC 106145</strain>
    </source>
</reference>
<dbReference type="Proteomes" id="UP000612282">
    <property type="component" value="Unassembled WGS sequence"/>
</dbReference>
<dbReference type="EMBL" id="BOMG01000034">
    <property type="protein sequence ID" value="GID53813.1"/>
    <property type="molecule type" value="Genomic_DNA"/>
</dbReference>
<organism evidence="1 2">
    <name type="scientific">Actinoplanes couchii</name>
    <dbReference type="NCBI Taxonomy" id="403638"/>
    <lineage>
        <taxon>Bacteria</taxon>
        <taxon>Bacillati</taxon>
        <taxon>Actinomycetota</taxon>
        <taxon>Actinomycetes</taxon>
        <taxon>Micromonosporales</taxon>
        <taxon>Micromonosporaceae</taxon>
        <taxon>Actinoplanes</taxon>
    </lineage>
</organism>
<accession>A0ABQ3X5M4</accession>
<sequence length="284" mass="31242">MELFRDRPALAAELLEGPLPGDMPQFDEAHLFSAELNALTPTERRADAVITLTREGNLVMAVVVEVQRRADADKHRSWPAYVATLRDRLRCHVALLVICTSRRVAEWAREPIYLGPPGSVITPVAIGPAQIPNITDPREAREHPELAVLSAITHADDPGIDLLFKAYLAALDVLEPDRSLLYHDYVLSALSPLPRKLLEELMMTAEYQYKSDWARNLVAEGKAEGKVENQAESVLTVLDAKGVAVSAKARSVITNCTDLAQLNEWLRRAVTAERIEDLGGALGG</sequence>
<protein>
    <recommendedName>
        <fullName evidence="3">Transposase (putative) YhgA-like domain-containing protein</fullName>
    </recommendedName>
</protein>
<proteinExistence type="predicted"/>
<dbReference type="PANTHER" id="PTHR34613:SF1">
    <property type="entry name" value="SLL6017 PROTEIN"/>
    <property type="match status" value="1"/>
</dbReference>
<comment type="caution">
    <text evidence="1">The sequence shown here is derived from an EMBL/GenBank/DDBJ whole genome shotgun (WGS) entry which is preliminary data.</text>
</comment>
<dbReference type="PANTHER" id="PTHR34613">
    <property type="entry name" value="SLL0800 PROTEIN"/>
    <property type="match status" value="1"/>
</dbReference>
<name>A0ABQ3X5M4_9ACTN</name>